<organism evidence="1 2">
    <name type="scientific">Chryseobacterium shigense</name>
    <dbReference type="NCBI Taxonomy" id="297244"/>
    <lineage>
        <taxon>Bacteria</taxon>
        <taxon>Pseudomonadati</taxon>
        <taxon>Bacteroidota</taxon>
        <taxon>Flavobacteriia</taxon>
        <taxon>Flavobacteriales</taxon>
        <taxon>Weeksellaceae</taxon>
        <taxon>Chryseobacterium group</taxon>
        <taxon>Chryseobacterium</taxon>
    </lineage>
</organism>
<evidence type="ECO:0000313" key="1">
    <source>
        <dbReference type="EMBL" id="SIS47697.1"/>
    </source>
</evidence>
<proteinExistence type="predicted"/>
<sequence length="70" mass="8549">MNFKKLPAIEEIRKIIEELKSYDLTEISDDELFNKIRELSFIPFPTAILKNNFYVDRLRMNQEDKLFLFY</sequence>
<dbReference type="RefSeq" id="WP_076509648.1">
    <property type="nucleotide sequence ID" value="NZ_FTNY01000006.1"/>
</dbReference>
<reference evidence="2" key="1">
    <citation type="submission" date="2017-01" db="EMBL/GenBank/DDBJ databases">
        <authorList>
            <person name="Varghese N."/>
            <person name="Submissions S."/>
        </authorList>
    </citation>
    <scope>NUCLEOTIDE SEQUENCE [LARGE SCALE GENOMIC DNA]</scope>
    <source>
        <strain evidence="2">DSM 17126</strain>
    </source>
</reference>
<keyword evidence="2" id="KW-1185">Reference proteome</keyword>
<dbReference type="AlphaFoldDB" id="A0A1N7JEE1"/>
<dbReference type="Proteomes" id="UP000186373">
    <property type="component" value="Unassembled WGS sequence"/>
</dbReference>
<gene>
    <name evidence="1" type="ORF">SAMN05421639_106103</name>
</gene>
<protein>
    <submittedName>
        <fullName evidence="1">Uncharacterized protein</fullName>
    </submittedName>
</protein>
<accession>A0A1N7JEE1</accession>
<evidence type="ECO:0000313" key="2">
    <source>
        <dbReference type="Proteomes" id="UP000186373"/>
    </source>
</evidence>
<name>A0A1N7JEE1_9FLAO</name>
<dbReference type="EMBL" id="FTNY01000006">
    <property type="protein sequence ID" value="SIS47697.1"/>
    <property type="molecule type" value="Genomic_DNA"/>
</dbReference>